<keyword evidence="3" id="KW-1185">Reference proteome</keyword>
<organism evidence="2 3">
    <name type="scientific">Sistotremastrum niveocremeum HHB9708</name>
    <dbReference type="NCBI Taxonomy" id="1314777"/>
    <lineage>
        <taxon>Eukaryota</taxon>
        <taxon>Fungi</taxon>
        <taxon>Dikarya</taxon>
        <taxon>Basidiomycota</taxon>
        <taxon>Agaricomycotina</taxon>
        <taxon>Agaricomycetes</taxon>
        <taxon>Sistotremastrales</taxon>
        <taxon>Sistotremastraceae</taxon>
        <taxon>Sertulicium</taxon>
        <taxon>Sertulicium niveocremeum</taxon>
    </lineage>
</organism>
<protein>
    <submittedName>
        <fullName evidence="2">Uncharacterized protein</fullName>
    </submittedName>
</protein>
<gene>
    <name evidence="2" type="ORF">SISNIDRAFT_551121</name>
</gene>
<evidence type="ECO:0000313" key="2">
    <source>
        <dbReference type="EMBL" id="KZS91333.1"/>
    </source>
</evidence>
<sequence length="658" mass="71164">MSVPQPSRVRLDASARRAQRAAQRSVQRVEIVEATTNVRAVARISQRAAASRTAQQQEAQGQVAVQTEGEHQANEQPGVPQIHPQSQNQSHAQNGEQGIGPESADGVPNVDARWHLDGRIQDVLQELFGDEEMEDMQSYPLQFGSVATNGPWIHGESQDVTGSLGVTPSRGVLDLQEPATGPAGPGIGGYVSPQNSRWDTAGNGSVGSDGLREPGTLTVPNVPQILHFPSSSGQLPPPILMDVDSEGDRPILPPSGPRLPDQQVGSPSHVISGGHRGILGSTTNIPSLAPQGSPSHVQSANTRARGGNVQLPHLTPEDDQQSEEALDAGLSDDGSSVISSHSIFVNPLEEPASDGRPQMPASPPTPQQSPSPSPPSTPDGPWLGALPTPEVQWFGPLAAGLRRVAAWIQTPEGEYMEGPLEVPTGPLMLSQLWETIIAQPFPGNFVRDIFEFRESTNLYTATSPVAYDEDFDAPHRHLTSLCSYPQASACSDIIWPADAADERVQSNIRSMRHWPMAVPLYVIYLLPHHLRNAVSRALSNQFESRVHKIIKVAYMSKRNFWGFAYTTILQIGLVAMTTDDLHISGPSAQGMVGNRIPVTVSDIRHWVGLGSNARNMNTFVRECYECMAYMDTLDSCLEFEGPVLRTAKDQGLDQDRTV</sequence>
<feature type="region of interest" description="Disordered" evidence="1">
    <location>
        <begin position="186"/>
        <end position="387"/>
    </location>
</feature>
<feature type="compositionally biased region" description="Low complexity" evidence="1">
    <location>
        <begin position="331"/>
        <end position="343"/>
    </location>
</feature>
<feature type="region of interest" description="Disordered" evidence="1">
    <location>
        <begin position="52"/>
        <end position="110"/>
    </location>
</feature>
<feature type="compositionally biased region" description="Polar residues" evidence="1">
    <location>
        <begin position="280"/>
        <end position="302"/>
    </location>
</feature>
<evidence type="ECO:0000313" key="3">
    <source>
        <dbReference type="Proteomes" id="UP000076722"/>
    </source>
</evidence>
<dbReference type="AlphaFoldDB" id="A0A164SC51"/>
<proteinExistence type="predicted"/>
<dbReference type="Proteomes" id="UP000076722">
    <property type="component" value="Unassembled WGS sequence"/>
</dbReference>
<name>A0A164SC51_9AGAM</name>
<evidence type="ECO:0000256" key="1">
    <source>
        <dbReference type="SAM" id="MobiDB-lite"/>
    </source>
</evidence>
<feature type="region of interest" description="Disordered" evidence="1">
    <location>
        <begin position="1"/>
        <end position="26"/>
    </location>
</feature>
<feature type="compositionally biased region" description="Polar residues" evidence="1">
    <location>
        <begin position="83"/>
        <end position="96"/>
    </location>
</feature>
<feature type="compositionally biased region" description="Acidic residues" evidence="1">
    <location>
        <begin position="317"/>
        <end position="326"/>
    </location>
</feature>
<feature type="compositionally biased region" description="Pro residues" evidence="1">
    <location>
        <begin position="360"/>
        <end position="378"/>
    </location>
</feature>
<reference evidence="2 3" key="1">
    <citation type="journal article" date="2016" name="Mol. Biol. Evol.">
        <title>Comparative Genomics of Early-Diverging Mushroom-Forming Fungi Provides Insights into the Origins of Lignocellulose Decay Capabilities.</title>
        <authorList>
            <person name="Nagy L.G."/>
            <person name="Riley R."/>
            <person name="Tritt A."/>
            <person name="Adam C."/>
            <person name="Daum C."/>
            <person name="Floudas D."/>
            <person name="Sun H."/>
            <person name="Yadav J.S."/>
            <person name="Pangilinan J."/>
            <person name="Larsson K.H."/>
            <person name="Matsuura K."/>
            <person name="Barry K."/>
            <person name="Labutti K."/>
            <person name="Kuo R."/>
            <person name="Ohm R.A."/>
            <person name="Bhattacharya S.S."/>
            <person name="Shirouzu T."/>
            <person name="Yoshinaga Y."/>
            <person name="Martin F.M."/>
            <person name="Grigoriev I.V."/>
            <person name="Hibbett D.S."/>
        </authorList>
    </citation>
    <scope>NUCLEOTIDE SEQUENCE [LARGE SCALE GENOMIC DNA]</scope>
    <source>
        <strain evidence="2 3">HHB9708</strain>
    </source>
</reference>
<feature type="compositionally biased region" description="Low complexity" evidence="1">
    <location>
        <begin position="52"/>
        <end position="67"/>
    </location>
</feature>
<accession>A0A164SC51</accession>
<dbReference type="EMBL" id="KV419416">
    <property type="protein sequence ID" value="KZS91333.1"/>
    <property type="molecule type" value="Genomic_DNA"/>
</dbReference>